<reference evidence="3" key="2">
    <citation type="journal article" date="2008" name="Nucleic Acids Res.">
        <title>The rice annotation project database (RAP-DB): 2008 update.</title>
        <authorList>
            <consortium name="The rice annotation project (RAP)"/>
        </authorList>
    </citation>
    <scope>GENOME REANNOTATION</scope>
    <source>
        <strain evidence="3">cv. Nipponbare</strain>
    </source>
</reference>
<evidence type="ECO:0000313" key="2">
    <source>
        <dbReference type="EMBL" id="BAD25133.1"/>
    </source>
</evidence>
<evidence type="ECO:0000256" key="1">
    <source>
        <dbReference type="SAM" id="MobiDB-lite"/>
    </source>
</evidence>
<feature type="region of interest" description="Disordered" evidence="1">
    <location>
        <begin position="1"/>
        <end position="58"/>
    </location>
</feature>
<feature type="compositionally biased region" description="Low complexity" evidence="1">
    <location>
        <begin position="39"/>
        <end position="48"/>
    </location>
</feature>
<evidence type="ECO:0000313" key="3">
    <source>
        <dbReference type="Proteomes" id="UP000000763"/>
    </source>
</evidence>
<accession>Q6H816</accession>
<name>Q6H816_ORYSJ</name>
<organism evidence="2 3">
    <name type="scientific">Oryza sativa subsp. japonica</name>
    <name type="common">Rice</name>
    <dbReference type="NCBI Taxonomy" id="39947"/>
    <lineage>
        <taxon>Eukaryota</taxon>
        <taxon>Viridiplantae</taxon>
        <taxon>Streptophyta</taxon>
        <taxon>Embryophyta</taxon>
        <taxon>Tracheophyta</taxon>
        <taxon>Spermatophyta</taxon>
        <taxon>Magnoliopsida</taxon>
        <taxon>Liliopsida</taxon>
        <taxon>Poales</taxon>
        <taxon>Poaceae</taxon>
        <taxon>BOP clade</taxon>
        <taxon>Oryzoideae</taxon>
        <taxon>Oryzeae</taxon>
        <taxon>Oryzinae</taxon>
        <taxon>Oryza</taxon>
        <taxon>Oryza sativa</taxon>
    </lineage>
</organism>
<feature type="compositionally biased region" description="Basic residues" evidence="1">
    <location>
        <begin position="11"/>
        <end position="20"/>
    </location>
</feature>
<proteinExistence type="predicted"/>
<reference evidence="3" key="1">
    <citation type="journal article" date="2005" name="Nature">
        <title>The map-based sequence of the rice genome.</title>
        <authorList>
            <consortium name="International rice genome sequencing project (IRGSP)"/>
            <person name="Matsumoto T."/>
            <person name="Wu J."/>
            <person name="Kanamori H."/>
            <person name="Katayose Y."/>
            <person name="Fujisawa M."/>
            <person name="Namiki N."/>
            <person name="Mizuno H."/>
            <person name="Yamamoto K."/>
            <person name="Antonio B.A."/>
            <person name="Baba T."/>
            <person name="Sakata K."/>
            <person name="Nagamura Y."/>
            <person name="Aoki H."/>
            <person name="Arikawa K."/>
            <person name="Arita K."/>
            <person name="Bito T."/>
            <person name="Chiden Y."/>
            <person name="Fujitsuka N."/>
            <person name="Fukunaka R."/>
            <person name="Hamada M."/>
            <person name="Harada C."/>
            <person name="Hayashi A."/>
            <person name="Hijishita S."/>
            <person name="Honda M."/>
            <person name="Hosokawa S."/>
            <person name="Ichikawa Y."/>
            <person name="Idonuma A."/>
            <person name="Iijima M."/>
            <person name="Ikeda M."/>
            <person name="Ikeno M."/>
            <person name="Ito K."/>
            <person name="Ito S."/>
            <person name="Ito T."/>
            <person name="Ito Y."/>
            <person name="Ito Y."/>
            <person name="Iwabuchi A."/>
            <person name="Kamiya K."/>
            <person name="Karasawa W."/>
            <person name="Kurita K."/>
            <person name="Katagiri S."/>
            <person name="Kikuta A."/>
            <person name="Kobayashi H."/>
            <person name="Kobayashi N."/>
            <person name="Machita K."/>
            <person name="Maehara T."/>
            <person name="Masukawa M."/>
            <person name="Mizubayashi T."/>
            <person name="Mukai Y."/>
            <person name="Nagasaki H."/>
            <person name="Nagata Y."/>
            <person name="Naito S."/>
            <person name="Nakashima M."/>
            <person name="Nakama Y."/>
            <person name="Nakamichi Y."/>
            <person name="Nakamura M."/>
            <person name="Meguro A."/>
            <person name="Negishi M."/>
            <person name="Ohta I."/>
            <person name="Ohta T."/>
            <person name="Okamoto M."/>
            <person name="Ono N."/>
            <person name="Saji S."/>
            <person name="Sakaguchi M."/>
            <person name="Sakai K."/>
            <person name="Shibata M."/>
            <person name="Shimokawa T."/>
            <person name="Song J."/>
            <person name="Takazaki Y."/>
            <person name="Terasawa K."/>
            <person name="Tsugane M."/>
            <person name="Tsuji K."/>
            <person name="Ueda S."/>
            <person name="Waki K."/>
            <person name="Yamagata H."/>
            <person name="Yamamoto M."/>
            <person name="Yamamoto S."/>
            <person name="Yamane H."/>
            <person name="Yoshiki S."/>
            <person name="Yoshihara R."/>
            <person name="Yukawa K."/>
            <person name="Zhong H."/>
            <person name="Yano M."/>
            <person name="Yuan Q."/>
            <person name="Ouyang S."/>
            <person name="Liu J."/>
            <person name="Jones K.M."/>
            <person name="Gansberger K."/>
            <person name="Moffat K."/>
            <person name="Hill J."/>
            <person name="Bera J."/>
            <person name="Fadrosh D."/>
            <person name="Jin S."/>
            <person name="Johri S."/>
            <person name="Kim M."/>
            <person name="Overton L."/>
            <person name="Reardon M."/>
            <person name="Tsitrin T."/>
            <person name="Vuong H."/>
            <person name="Weaver B."/>
            <person name="Ciecko A."/>
            <person name="Tallon L."/>
            <person name="Jackson J."/>
            <person name="Pai G."/>
            <person name="Aken S.V."/>
            <person name="Utterback T."/>
            <person name="Reidmuller S."/>
            <person name="Feldblyum T."/>
            <person name="Hsiao J."/>
            <person name="Zismann V."/>
            <person name="Iobst S."/>
            <person name="de Vazeille A.R."/>
            <person name="Buell C.R."/>
            <person name="Ying K."/>
            <person name="Li Y."/>
            <person name="Lu T."/>
            <person name="Huang Y."/>
            <person name="Zhao Q."/>
            <person name="Feng Q."/>
            <person name="Zhang L."/>
            <person name="Zhu J."/>
            <person name="Weng Q."/>
            <person name="Mu J."/>
            <person name="Lu Y."/>
            <person name="Fan D."/>
            <person name="Liu Y."/>
            <person name="Guan J."/>
            <person name="Zhang Y."/>
            <person name="Yu S."/>
            <person name="Liu X."/>
            <person name="Zhang Y."/>
            <person name="Hong G."/>
            <person name="Han B."/>
            <person name="Choisne N."/>
            <person name="Demange N."/>
            <person name="Orjeda G."/>
            <person name="Samain S."/>
            <person name="Cattolico L."/>
            <person name="Pelletier E."/>
            <person name="Couloux A."/>
            <person name="Segurens B."/>
            <person name="Wincker P."/>
            <person name="D'Hont A."/>
            <person name="Scarpelli C."/>
            <person name="Weissenbach J."/>
            <person name="Salanoubat M."/>
            <person name="Quetier F."/>
            <person name="Yu Y."/>
            <person name="Kim H.R."/>
            <person name="Rambo T."/>
            <person name="Currie J."/>
            <person name="Collura K."/>
            <person name="Luo M."/>
            <person name="Yang T."/>
            <person name="Ammiraju J.S.S."/>
            <person name="Engler F."/>
            <person name="Soderlund C."/>
            <person name="Wing R.A."/>
            <person name="Palmer L.E."/>
            <person name="de la Bastide M."/>
            <person name="Spiegel L."/>
            <person name="Nascimento L."/>
            <person name="Zutavern T."/>
            <person name="O'Shaughnessy A."/>
            <person name="Dike S."/>
            <person name="Dedhia N."/>
            <person name="Preston R."/>
            <person name="Balija V."/>
            <person name="McCombie W.R."/>
            <person name="Chow T."/>
            <person name="Chen H."/>
            <person name="Chung M."/>
            <person name="Chen C."/>
            <person name="Shaw J."/>
            <person name="Wu H."/>
            <person name="Hsiao K."/>
            <person name="Chao Y."/>
            <person name="Chu M."/>
            <person name="Cheng C."/>
            <person name="Hour A."/>
            <person name="Lee P."/>
            <person name="Lin S."/>
            <person name="Lin Y."/>
            <person name="Liou J."/>
            <person name="Liu S."/>
            <person name="Hsing Y."/>
            <person name="Raghuvanshi S."/>
            <person name="Mohanty A."/>
            <person name="Bharti A.K."/>
            <person name="Gaur A."/>
            <person name="Gupta V."/>
            <person name="Kumar D."/>
            <person name="Ravi V."/>
            <person name="Vij S."/>
            <person name="Kapur A."/>
            <person name="Khurana P."/>
            <person name="Khurana P."/>
            <person name="Khurana J.P."/>
            <person name="Tyagi A.K."/>
            <person name="Gaikwad K."/>
            <person name="Singh A."/>
            <person name="Dalal V."/>
            <person name="Srivastava S."/>
            <person name="Dixit A."/>
            <person name="Pal A.K."/>
            <person name="Ghazi I.A."/>
            <person name="Yadav M."/>
            <person name="Pandit A."/>
            <person name="Bhargava A."/>
            <person name="Sureshbabu K."/>
            <person name="Batra K."/>
            <person name="Sharma T.R."/>
            <person name="Mohapatra T."/>
            <person name="Singh N.K."/>
            <person name="Messing J."/>
            <person name="Nelson A.B."/>
            <person name="Fuks G."/>
            <person name="Kavchok S."/>
            <person name="Keizer G."/>
            <person name="Linton E."/>
            <person name="Llaca V."/>
            <person name="Song R."/>
            <person name="Tanyolac B."/>
            <person name="Young S."/>
            <person name="Ho-Il K."/>
            <person name="Hahn J.H."/>
            <person name="Sangsakoo G."/>
            <person name="Vanavichit A."/>
            <person name="de Mattos Luiz.A.T."/>
            <person name="Zimmer P.D."/>
            <person name="Malone G."/>
            <person name="Dellagostin O."/>
            <person name="de Oliveira A.C."/>
            <person name="Bevan M."/>
            <person name="Bancroft I."/>
            <person name="Minx P."/>
            <person name="Cordum H."/>
            <person name="Wilson R."/>
            <person name="Cheng Z."/>
            <person name="Jin W."/>
            <person name="Jiang J."/>
            <person name="Leong S.A."/>
            <person name="Iwama H."/>
            <person name="Gojobori T."/>
            <person name="Itoh T."/>
            <person name="Niimura Y."/>
            <person name="Fujii Y."/>
            <person name="Habara T."/>
            <person name="Sakai H."/>
            <person name="Sato Y."/>
            <person name="Wilson G."/>
            <person name="Kumar K."/>
            <person name="McCouch S."/>
            <person name="Juretic N."/>
            <person name="Hoen D."/>
            <person name="Wright S."/>
            <person name="Bruskiewich R."/>
            <person name="Bureau T."/>
            <person name="Miyao A."/>
            <person name="Hirochika H."/>
            <person name="Nishikawa T."/>
            <person name="Kadowaki K."/>
            <person name="Sugiura M."/>
            <person name="Burr B."/>
            <person name="Sasaki T."/>
        </authorList>
    </citation>
    <scope>NUCLEOTIDE SEQUENCE [LARGE SCALE GENOMIC DNA]</scope>
    <source>
        <strain evidence="3">cv. Nipponbare</strain>
    </source>
</reference>
<dbReference type="AlphaFoldDB" id="Q6H816"/>
<sequence>MTEFAAPNPHKSPHRKHQTRRCAVGNRNEIEERARARARATSGTAAEAADPRHRDGERCSTSIAAARHAGGARVSVRGLRIGGARPLAVVAVVRGARWRQKRRDEPYCPTNGRSSNKYQFTHFLINSQKPPIKNMRYTNWKIKSKRKLNCSPQKLRQMTIEKEMLNRLILQTKRTPQATIPITPCQVIFS</sequence>
<dbReference type="EMBL" id="AP004087">
    <property type="protein sequence ID" value="BAD25133.1"/>
    <property type="molecule type" value="Genomic_DNA"/>
</dbReference>
<dbReference type="Proteomes" id="UP000000763">
    <property type="component" value="Chromosome 2"/>
</dbReference>
<gene>
    <name evidence="2" type="primary">OJ1297_C09.12</name>
</gene>
<protein>
    <submittedName>
        <fullName evidence="2">Uncharacterized protein</fullName>
    </submittedName>
</protein>
<feature type="compositionally biased region" description="Basic and acidic residues" evidence="1">
    <location>
        <begin position="49"/>
        <end position="58"/>
    </location>
</feature>